<feature type="domain" description="Glycosyltransferase 2-like" evidence="11">
    <location>
        <begin position="11"/>
        <end position="131"/>
    </location>
</feature>
<protein>
    <recommendedName>
        <fullName evidence="8">Glucosyl-3-phosphoglycerate synthase</fullName>
        <ecNumber evidence="7">2.4.1.266</ecNumber>
    </recommendedName>
</protein>
<sequence>MSDSQTRKVAVVIPAKDEQDRIAGTVRACKAIPGVDLIVVVDDGSTDGTQRAARHAGAATVRHTVNRGKASAMETGANIVAMHDAEGASPHLLLFLDADLGESAAETTPLVEAVSAGRADMAIAALPPQPGAGGRGFVTGLARNSIECAVGWRPTQPLSGQRCITREAFDAAQPLASGWGVETALTIAVLGAGYTALEVPCDIAHRPTGNDLRGQMHRIHQYKDVRIATVRLRLEGHFLKPEMYAASQRNQRDFQPYHVYSR</sequence>
<comment type="cofactor">
    <cofactor evidence="2">
        <name>Mg(2+)</name>
        <dbReference type="ChEBI" id="CHEBI:18420"/>
    </cofactor>
</comment>
<evidence type="ECO:0000256" key="5">
    <source>
        <dbReference type="ARBA" id="ARBA00022679"/>
    </source>
</evidence>
<evidence type="ECO:0000256" key="3">
    <source>
        <dbReference type="ARBA" id="ARBA00006739"/>
    </source>
</evidence>
<comment type="cofactor">
    <cofactor evidence="1">
        <name>Mn(2+)</name>
        <dbReference type="ChEBI" id="CHEBI:29035"/>
    </cofactor>
</comment>
<evidence type="ECO:0000313" key="13">
    <source>
        <dbReference type="Proteomes" id="UP000235122"/>
    </source>
</evidence>
<keyword evidence="4" id="KW-0328">Glycosyltransferase</keyword>
<comment type="similarity">
    <text evidence="3">Belongs to the glycosyltransferase 2 family.</text>
</comment>
<dbReference type="InterPro" id="IPR001173">
    <property type="entry name" value="Glyco_trans_2-like"/>
</dbReference>
<evidence type="ECO:0000256" key="9">
    <source>
        <dbReference type="ARBA" id="ARBA00048689"/>
    </source>
</evidence>
<dbReference type="Proteomes" id="UP000235122">
    <property type="component" value="Unassembled WGS sequence"/>
</dbReference>
<evidence type="ECO:0000256" key="2">
    <source>
        <dbReference type="ARBA" id="ARBA00001946"/>
    </source>
</evidence>
<dbReference type="PANTHER" id="PTHR48090">
    <property type="entry name" value="UNDECAPRENYL-PHOSPHATE 4-DEOXY-4-FORMAMIDO-L-ARABINOSE TRANSFERASE-RELATED"/>
    <property type="match status" value="1"/>
</dbReference>
<dbReference type="STRING" id="33007.HMPREF3198_01039"/>
<name>A0A2I1IQL5_9ACTO</name>
<organism evidence="12 13">
    <name type="scientific">Winkia neuii</name>
    <dbReference type="NCBI Taxonomy" id="33007"/>
    <lineage>
        <taxon>Bacteria</taxon>
        <taxon>Bacillati</taxon>
        <taxon>Actinomycetota</taxon>
        <taxon>Actinomycetes</taxon>
        <taxon>Actinomycetales</taxon>
        <taxon>Actinomycetaceae</taxon>
        <taxon>Winkia</taxon>
    </lineage>
</organism>
<dbReference type="Pfam" id="PF00535">
    <property type="entry name" value="Glycos_transf_2"/>
    <property type="match status" value="1"/>
</dbReference>
<accession>A0A2I1IQL5</accession>
<reference evidence="12 13" key="1">
    <citation type="submission" date="2017-12" db="EMBL/GenBank/DDBJ databases">
        <title>Phylogenetic diversity of female urinary microbiome.</title>
        <authorList>
            <person name="Thomas-White K."/>
            <person name="Wolfe A.J."/>
        </authorList>
    </citation>
    <scope>NUCLEOTIDE SEQUENCE [LARGE SCALE GENOMIC DNA]</scope>
    <source>
        <strain evidence="12 13">UMB0402</strain>
    </source>
</reference>
<proteinExistence type="inferred from homology"/>
<keyword evidence="5 12" id="KW-0808">Transferase</keyword>
<evidence type="ECO:0000259" key="11">
    <source>
        <dbReference type="Pfam" id="PF00535"/>
    </source>
</evidence>
<dbReference type="SUPFAM" id="SSF53448">
    <property type="entry name" value="Nucleotide-diphospho-sugar transferases"/>
    <property type="match status" value="1"/>
</dbReference>
<evidence type="ECO:0000256" key="1">
    <source>
        <dbReference type="ARBA" id="ARBA00001936"/>
    </source>
</evidence>
<dbReference type="Gene3D" id="3.90.550.10">
    <property type="entry name" value="Spore Coat Polysaccharide Biosynthesis Protein SpsA, Chain A"/>
    <property type="match status" value="1"/>
</dbReference>
<keyword evidence="6" id="KW-0460">Magnesium</keyword>
<comment type="catalytic activity">
    <reaction evidence="9">
        <text>(2R)-3-phosphoglycerate + UDP-alpha-D-glucose = (2R)-2-O-(alpha-D-glucopyranosyl)-3-phospho-glycerate + UDP + H(+)</text>
        <dbReference type="Rhea" id="RHEA:31319"/>
        <dbReference type="ChEBI" id="CHEBI:15378"/>
        <dbReference type="ChEBI" id="CHEBI:58223"/>
        <dbReference type="ChEBI" id="CHEBI:58272"/>
        <dbReference type="ChEBI" id="CHEBI:58885"/>
        <dbReference type="ChEBI" id="CHEBI:62600"/>
        <dbReference type="EC" id="2.4.1.266"/>
    </reaction>
    <physiologicalReaction direction="left-to-right" evidence="9">
        <dbReference type="Rhea" id="RHEA:31320"/>
    </physiologicalReaction>
</comment>
<dbReference type="CDD" id="cd04179">
    <property type="entry name" value="DPM_DPG-synthase_like"/>
    <property type="match status" value="1"/>
</dbReference>
<evidence type="ECO:0000256" key="6">
    <source>
        <dbReference type="ARBA" id="ARBA00022842"/>
    </source>
</evidence>
<dbReference type="InterPro" id="IPR050256">
    <property type="entry name" value="Glycosyltransferase_2"/>
</dbReference>
<dbReference type="AlphaFoldDB" id="A0A2I1IQL5"/>
<gene>
    <name evidence="12" type="ORF">CYJ19_02205</name>
</gene>
<evidence type="ECO:0000313" key="12">
    <source>
        <dbReference type="EMBL" id="PKY73418.1"/>
    </source>
</evidence>
<evidence type="ECO:0000256" key="7">
    <source>
        <dbReference type="ARBA" id="ARBA00039022"/>
    </source>
</evidence>
<dbReference type="PANTHER" id="PTHR48090:SF10">
    <property type="entry name" value="GLUCOSYL-3-PHOSPHOGLYCERATE SYNTHASE"/>
    <property type="match status" value="1"/>
</dbReference>
<comment type="catalytic activity">
    <reaction evidence="10">
        <text>an NDP-alpha-D-glucose + (2R)-3-phosphoglycerate = (2R)-2-O-(alpha-D-glucopyranosyl)-3-phospho-glycerate + a ribonucleoside 5'-diphosphate + H(+)</text>
        <dbReference type="Rhea" id="RHEA:47244"/>
        <dbReference type="ChEBI" id="CHEBI:15378"/>
        <dbReference type="ChEBI" id="CHEBI:57930"/>
        <dbReference type="ChEBI" id="CHEBI:58272"/>
        <dbReference type="ChEBI" id="CHEBI:62600"/>
        <dbReference type="ChEBI" id="CHEBI:76533"/>
        <dbReference type="EC" id="2.4.1.266"/>
    </reaction>
    <physiologicalReaction direction="left-to-right" evidence="10">
        <dbReference type="Rhea" id="RHEA:47245"/>
    </physiologicalReaction>
</comment>
<evidence type="ECO:0000256" key="8">
    <source>
        <dbReference type="ARBA" id="ARBA00040894"/>
    </source>
</evidence>
<keyword evidence="13" id="KW-1185">Reference proteome</keyword>
<evidence type="ECO:0000256" key="10">
    <source>
        <dbReference type="ARBA" id="ARBA00048997"/>
    </source>
</evidence>
<dbReference type="RefSeq" id="WP_024330591.1">
    <property type="nucleotide sequence ID" value="NZ_JASOXK010000012.1"/>
</dbReference>
<dbReference type="GO" id="GO:0016757">
    <property type="term" value="F:glycosyltransferase activity"/>
    <property type="evidence" value="ECO:0007669"/>
    <property type="project" value="UniProtKB-KW"/>
</dbReference>
<dbReference type="EC" id="2.4.1.266" evidence="7"/>
<evidence type="ECO:0000256" key="4">
    <source>
        <dbReference type="ARBA" id="ARBA00022676"/>
    </source>
</evidence>
<dbReference type="InterPro" id="IPR029044">
    <property type="entry name" value="Nucleotide-diphossugar_trans"/>
</dbReference>
<dbReference type="EMBL" id="PKKO01000001">
    <property type="protein sequence ID" value="PKY73418.1"/>
    <property type="molecule type" value="Genomic_DNA"/>
</dbReference>
<comment type="caution">
    <text evidence="12">The sequence shown here is derived from an EMBL/GenBank/DDBJ whole genome shotgun (WGS) entry which is preliminary data.</text>
</comment>
<dbReference type="GeneID" id="35865980"/>